<protein>
    <submittedName>
        <fullName evidence="2">Uncharacterized protein</fullName>
    </submittedName>
</protein>
<keyword evidence="3" id="KW-1185">Reference proteome</keyword>
<feature type="region of interest" description="Disordered" evidence="1">
    <location>
        <begin position="134"/>
        <end position="157"/>
    </location>
</feature>
<accession>A0A370L135</accession>
<dbReference type="EMBL" id="QQTP01000014">
    <property type="protein sequence ID" value="RDJ21082.1"/>
    <property type="molecule type" value="Genomic_DNA"/>
</dbReference>
<sequence length="157" mass="18110">MSKDTMSGGGNSNSPADAPMSEAFNRQNELAAQVANMSPAAQEKVRMIRELSAQRLEAEKRKQHNSHEYRVLKQKVELLTNYIRDPAPRPAEIRADPSPDLKIIDDQAERMVADKETFYRRHIEREAEANIRQVVVSERKGPDFRRDQPNHDREPEY</sequence>
<evidence type="ECO:0000313" key="3">
    <source>
        <dbReference type="Proteomes" id="UP000255207"/>
    </source>
</evidence>
<dbReference type="Proteomes" id="UP000255207">
    <property type="component" value="Unassembled WGS sequence"/>
</dbReference>
<reference evidence="3" key="1">
    <citation type="submission" date="2018-07" db="EMBL/GenBank/DDBJ databases">
        <authorList>
            <person name="Safronova V.I."/>
            <person name="Chirak E.R."/>
            <person name="Sazanova A.L."/>
        </authorList>
    </citation>
    <scope>NUCLEOTIDE SEQUENCE [LARGE SCALE GENOMIC DNA]</scope>
    <source>
        <strain evidence="3">RCAM04685</strain>
    </source>
</reference>
<evidence type="ECO:0000256" key="1">
    <source>
        <dbReference type="SAM" id="MobiDB-lite"/>
    </source>
</evidence>
<feature type="region of interest" description="Disordered" evidence="1">
    <location>
        <begin position="1"/>
        <end position="28"/>
    </location>
</feature>
<feature type="compositionally biased region" description="Basic and acidic residues" evidence="1">
    <location>
        <begin position="137"/>
        <end position="157"/>
    </location>
</feature>
<proteinExistence type="predicted"/>
<dbReference type="RefSeq" id="WP_114831536.1">
    <property type="nucleotide sequence ID" value="NZ_QQTO01000016.1"/>
</dbReference>
<organism evidence="2 3">
    <name type="scientific">Bosea caraganae</name>
    <dbReference type="NCBI Taxonomy" id="2763117"/>
    <lineage>
        <taxon>Bacteria</taxon>
        <taxon>Pseudomonadati</taxon>
        <taxon>Pseudomonadota</taxon>
        <taxon>Alphaproteobacteria</taxon>
        <taxon>Hyphomicrobiales</taxon>
        <taxon>Boseaceae</taxon>
        <taxon>Bosea</taxon>
    </lineage>
</organism>
<comment type="caution">
    <text evidence="2">The sequence shown here is derived from an EMBL/GenBank/DDBJ whole genome shotgun (WGS) entry which is preliminary data.</text>
</comment>
<evidence type="ECO:0000313" key="2">
    <source>
        <dbReference type="EMBL" id="RDJ21082.1"/>
    </source>
</evidence>
<gene>
    <name evidence="2" type="ORF">DWE98_22430</name>
</gene>
<dbReference type="AlphaFoldDB" id="A0A370L135"/>
<name>A0A370L135_9HYPH</name>